<evidence type="ECO:0000313" key="6">
    <source>
        <dbReference type="Proteomes" id="UP000287969"/>
    </source>
</evidence>
<reference evidence="6" key="1">
    <citation type="submission" date="2019-01" db="EMBL/GenBank/DDBJ databases">
        <title>Draft genomes of a novel of Sporanaerobacter strains.</title>
        <authorList>
            <person name="Ma S."/>
        </authorList>
    </citation>
    <scope>NUCLEOTIDE SEQUENCE [LARGE SCALE GENOMIC DNA]</scope>
    <source>
        <strain evidence="6">NJN-17</strain>
    </source>
</reference>
<name>A0A410Q842_9FIRM</name>
<dbReference type="RefSeq" id="WP_128751595.1">
    <property type="nucleotide sequence ID" value="NZ_CP035282.1"/>
</dbReference>
<dbReference type="GO" id="GO:0005524">
    <property type="term" value="F:ATP binding"/>
    <property type="evidence" value="ECO:0007669"/>
    <property type="project" value="UniProtKB-KW"/>
</dbReference>
<evidence type="ECO:0000259" key="4">
    <source>
        <dbReference type="Pfam" id="PF00448"/>
    </source>
</evidence>
<gene>
    <name evidence="5" type="ORF">EQM13_00320</name>
</gene>
<evidence type="ECO:0000256" key="2">
    <source>
        <dbReference type="ARBA" id="ARBA00022840"/>
    </source>
</evidence>
<dbReference type="InterPro" id="IPR027417">
    <property type="entry name" value="P-loop_NTPase"/>
</dbReference>
<sequence>MLNFKKGGLFSRKDNIEPPEIEPDNAAQVLAIWGSPGCGKTTVAVKLAKYLADRKKNVVLLLCDCTTPMIPCICPPGDLEGGHSLGSILAANSVTESLVKNNCNTHKRMNHLAVIGLQKGENENCYPPVTPALIKQLIEVLRDMESHVIIDCGSSIYFDELSTISILEADAVLRLINCDLKSVSYLSSQQEYLRMAGFDFDKMYKAVSNVKSNEASQNMEQVLGSAVFTLPHSPELEAQVLAGNLFADLSLKDSRGFRREIEKIAKEVFEV</sequence>
<dbReference type="KEGG" id="spoa:EQM13_00320"/>
<dbReference type="GO" id="GO:0016887">
    <property type="term" value="F:ATP hydrolysis activity"/>
    <property type="evidence" value="ECO:0007669"/>
    <property type="project" value="TreeGrafter"/>
</dbReference>
<keyword evidence="3" id="KW-0342">GTP-binding</keyword>
<dbReference type="Proteomes" id="UP000287969">
    <property type="component" value="Chromosome"/>
</dbReference>
<dbReference type="EMBL" id="CP035282">
    <property type="protein sequence ID" value="QAT60122.1"/>
    <property type="molecule type" value="Genomic_DNA"/>
</dbReference>
<dbReference type="SUPFAM" id="SSF52540">
    <property type="entry name" value="P-loop containing nucleoside triphosphate hydrolases"/>
    <property type="match status" value="1"/>
</dbReference>
<dbReference type="GO" id="GO:0005829">
    <property type="term" value="C:cytosol"/>
    <property type="evidence" value="ECO:0007669"/>
    <property type="project" value="TreeGrafter"/>
</dbReference>
<feature type="domain" description="SRP54-type proteins GTP-binding" evidence="4">
    <location>
        <begin position="28"/>
        <end position="65"/>
    </location>
</feature>
<dbReference type="PANTHER" id="PTHR43384">
    <property type="entry name" value="SEPTUM SITE-DETERMINING PROTEIN MIND HOMOLOG, CHLOROPLASTIC-RELATED"/>
    <property type="match status" value="1"/>
</dbReference>
<proteinExistence type="predicted"/>
<evidence type="ECO:0000313" key="5">
    <source>
        <dbReference type="EMBL" id="QAT60122.1"/>
    </source>
</evidence>
<protein>
    <submittedName>
        <fullName evidence="5">ParA family protein</fullName>
    </submittedName>
</protein>
<dbReference type="InterPro" id="IPR000897">
    <property type="entry name" value="SRP54_GTPase_dom"/>
</dbReference>
<dbReference type="AlphaFoldDB" id="A0A410Q842"/>
<dbReference type="PANTHER" id="PTHR43384:SF6">
    <property type="entry name" value="SEPTUM SITE-DETERMINING PROTEIN MIND HOMOLOG, CHLOROPLASTIC"/>
    <property type="match status" value="1"/>
</dbReference>
<dbReference type="GO" id="GO:0006614">
    <property type="term" value="P:SRP-dependent cotranslational protein targeting to membrane"/>
    <property type="evidence" value="ECO:0007669"/>
    <property type="project" value="InterPro"/>
</dbReference>
<evidence type="ECO:0000256" key="1">
    <source>
        <dbReference type="ARBA" id="ARBA00022741"/>
    </source>
</evidence>
<evidence type="ECO:0000256" key="3">
    <source>
        <dbReference type="ARBA" id="ARBA00023134"/>
    </source>
</evidence>
<dbReference type="Pfam" id="PF00448">
    <property type="entry name" value="SRP54"/>
    <property type="match status" value="1"/>
</dbReference>
<keyword evidence="6" id="KW-1185">Reference proteome</keyword>
<dbReference type="OrthoDB" id="1705293at2"/>
<keyword evidence="1" id="KW-0547">Nucleotide-binding</keyword>
<dbReference type="Gene3D" id="3.40.50.300">
    <property type="entry name" value="P-loop containing nucleotide triphosphate hydrolases"/>
    <property type="match status" value="1"/>
</dbReference>
<dbReference type="GO" id="GO:0051782">
    <property type="term" value="P:negative regulation of cell division"/>
    <property type="evidence" value="ECO:0007669"/>
    <property type="project" value="TreeGrafter"/>
</dbReference>
<dbReference type="InterPro" id="IPR050625">
    <property type="entry name" value="ParA/MinD_ATPase"/>
</dbReference>
<dbReference type="GO" id="GO:0005525">
    <property type="term" value="F:GTP binding"/>
    <property type="evidence" value="ECO:0007669"/>
    <property type="project" value="UniProtKB-KW"/>
</dbReference>
<dbReference type="GO" id="GO:0009898">
    <property type="term" value="C:cytoplasmic side of plasma membrane"/>
    <property type="evidence" value="ECO:0007669"/>
    <property type="project" value="TreeGrafter"/>
</dbReference>
<organism evidence="5 6">
    <name type="scientific">Acidilutibacter cellobiosedens</name>
    <dbReference type="NCBI Taxonomy" id="2507161"/>
    <lineage>
        <taxon>Bacteria</taxon>
        <taxon>Bacillati</taxon>
        <taxon>Bacillota</taxon>
        <taxon>Tissierellia</taxon>
        <taxon>Tissierellales</taxon>
        <taxon>Acidilutibacteraceae</taxon>
        <taxon>Acidilutibacter</taxon>
    </lineage>
</organism>
<keyword evidence="2" id="KW-0067">ATP-binding</keyword>
<accession>A0A410Q842</accession>